<gene>
    <name evidence="2" type="ORF">ACFOWE_17425</name>
</gene>
<comment type="caution">
    <text evidence="2">The sequence shown here is derived from an EMBL/GenBank/DDBJ whole genome shotgun (WGS) entry which is preliminary data.</text>
</comment>
<organism evidence="2 3">
    <name type="scientific">Planomonospora corallina</name>
    <dbReference type="NCBI Taxonomy" id="1806052"/>
    <lineage>
        <taxon>Bacteria</taxon>
        <taxon>Bacillati</taxon>
        <taxon>Actinomycetota</taxon>
        <taxon>Actinomycetes</taxon>
        <taxon>Streptosporangiales</taxon>
        <taxon>Streptosporangiaceae</taxon>
        <taxon>Planomonospora</taxon>
    </lineage>
</organism>
<evidence type="ECO:0000313" key="3">
    <source>
        <dbReference type="Proteomes" id="UP001595850"/>
    </source>
</evidence>
<dbReference type="Gene3D" id="3.30.450.20">
    <property type="entry name" value="PAS domain"/>
    <property type="match status" value="1"/>
</dbReference>
<dbReference type="SUPFAM" id="SSF55785">
    <property type="entry name" value="PYP-like sensor domain (PAS domain)"/>
    <property type="match status" value="1"/>
</dbReference>
<dbReference type="RefSeq" id="WP_377288919.1">
    <property type="nucleotide sequence ID" value="NZ_JBHSBM010000017.1"/>
</dbReference>
<evidence type="ECO:0000259" key="1">
    <source>
        <dbReference type="Pfam" id="PF08447"/>
    </source>
</evidence>
<protein>
    <submittedName>
        <fullName evidence="2">PAS domain-containing protein</fullName>
    </submittedName>
</protein>
<name>A0ABV8IC56_9ACTN</name>
<evidence type="ECO:0000313" key="2">
    <source>
        <dbReference type="EMBL" id="MFC4060088.1"/>
    </source>
</evidence>
<dbReference type="InterPro" id="IPR000014">
    <property type="entry name" value="PAS"/>
</dbReference>
<dbReference type="Pfam" id="PF08447">
    <property type="entry name" value="PAS_3"/>
    <property type="match status" value="1"/>
</dbReference>
<accession>A0ABV8IC56</accession>
<dbReference type="InterPro" id="IPR035965">
    <property type="entry name" value="PAS-like_dom_sf"/>
</dbReference>
<proteinExistence type="predicted"/>
<feature type="domain" description="PAS fold-3" evidence="1">
    <location>
        <begin position="36"/>
        <end position="103"/>
    </location>
</feature>
<dbReference type="NCBIfam" id="TIGR00229">
    <property type="entry name" value="sensory_box"/>
    <property type="match status" value="1"/>
</dbReference>
<reference evidence="3" key="1">
    <citation type="journal article" date="2019" name="Int. J. Syst. Evol. Microbiol.">
        <title>The Global Catalogue of Microorganisms (GCM) 10K type strain sequencing project: providing services to taxonomists for standard genome sequencing and annotation.</title>
        <authorList>
            <consortium name="The Broad Institute Genomics Platform"/>
            <consortium name="The Broad Institute Genome Sequencing Center for Infectious Disease"/>
            <person name="Wu L."/>
            <person name="Ma J."/>
        </authorList>
    </citation>
    <scope>NUCLEOTIDE SEQUENCE [LARGE SCALE GENOMIC DNA]</scope>
    <source>
        <strain evidence="3">TBRC 4489</strain>
    </source>
</reference>
<dbReference type="CDD" id="cd00130">
    <property type="entry name" value="PAS"/>
    <property type="match status" value="1"/>
</dbReference>
<keyword evidence="3" id="KW-1185">Reference proteome</keyword>
<dbReference type="InterPro" id="IPR013655">
    <property type="entry name" value="PAS_fold_3"/>
</dbReference>
<dbReference type="EMBL" id="JBHSBM010000017">
    <property type="protein sequence ID" value="MFC4060088.1"/>
    <property type="molecule type" value="Genomic_DNA"/>
</dbReference>
<sequence>MAFSGLAVPSEAEQIIGADELFFSTTDRNGLIRSGNSVFVRVSGFSLDELTGAPHNIVRHPDMPAGVFRLVWERLLAGRPAGAYIRNLAKDGSGYWVFATMTPCAEGFLSVRVAPRSDLFGAVEKVYRQVAEAEAEAAGRDGTDRREVARVGMERLEHALRELGFGSHDEFLSTALTAEVATRGRLASSTYARPGAQGPIAEVLAGAGELETLLTGLVKRLEGYRTLSERLVRSSAQVLEVARRLDHAVATAQTASAMVAETAPVLHNVARVMAEPARTAVNALERLVPRLAALRSDVADLRFRVALSALHNDMVAAFAAEVVDGAAPPASLREVPLLCDAVQESVLETAATAQRVNQALHDVVSEVTEAGELLERFRLFLGQWRILVMRHRAEDALGDLVDSIDDEFAAGWDSMDMLRGLGWEFKNAAVPLGVETLAAHVARIRAAATASRDAS</sequence>
<dbReference type="Proteomes" id="UP001595850">
    <property type="component" value="Unassembled WGS sequence"/>
</dbReference>